<comment type="caution">
    <text evidence="2">The sequence shown here is derived from an EMBL/GenBank/DDBJ whole genome shotgun (WGS) entry which is preliminary data.</text>
</comment>
<evidence type="ECO:0000313" key="2">
    <source>
        <dbReference type="EMBL" id="KAK8235873.1"/>
    </source>
</evidence>
<feature type="region of interest" description="Disordered" evidence="1">
    <location>
        <begin position="251"/>
        <end position="273"/>
    </location>
</feature>
<accession>A0ABR1YR03</accession>
<dbReference type="Proteomes" id="UP001492380">
    <property type="component" value="Unassembled WGS sequence"/>
</dbReference>
<reference evidence="2 3" key="1">
    <citation type="submission" date="2024-04" db="EMBL/GenBank/DDBJ databases">
        <title>Phyllosticta paracitricarpa is synonymous to the EU quarantine fungus P. citricarpa based on phylogenomic analyses.</title>
        <authorList>
            <consortium name="Lawrence Berkeley National Laboratory"/>
            <person name="Van Ingen-Buijs V.A."/>
            <person name="Van Westerhoven A.C."/>
            <person name="Haridas S."/>
            <person name="Skiadas P."/>
            <person name="Martin F."/>
            <person name="Groenewald J.Z."/>
            <person name="Crous P.W."/>
            <person name="Seidl M.F."/>
        </authorList>
    </citation>
    <scope>NUCLEOTIDE SEQUENCE [LARGE SCALE GENOMIC DNA]</scope>
    <source>
        <strain evidence="2 3">CBS 123374</strain>
    </source>
</reference>
<protein>
    <submittedName>
        <fullName evidence="2">Uncharacterized protein</fullName>
    </submittedName>
</protein>
<evidence type="ECO:0000313" key="3">
    <source>
        <dbReference type="Proteomes" id="UP001492380"/>
    </source>
</evidence>
<proteinExistence type="predicted"/>
<evidence type="ECO:0000256" key="1">
    <source>
        <dbReference type="SAM" id="MobiDB-lite"/>
    </source>
</evidence>
<keyword evidence="3" id="KW-1185">Reference proteome</keyword>
<dbReference type="EMBL" id="JBBWRZ010000005">
    <property type="protein sequence ID" value="KAK8235873.1"/>
    <property type="molecule type" value="Genomic_DNA"/>
</dbReference>
<gene>
    <name evidence="2" type="ORF">HDK90DRAFT_510991</name>
</gene>
<organism evidence="2 3">
    <name type="scientific">Phyllosticta capitalensis</name>
    <dbReference type="NCBI Taxonomy" id="121624"/>
    <lineage>
        <taxon>Eukaryota</taxon>
        <taxon>Fungi</taxon>
        <taxon>Dikarya</taxon>
        <taxon>Ascomycota</taxon>
        <taxon>Pezizomycotina</taxon>
        <taxon>Dothideomycetes</taxon>
        <taxon>Dothideomycetes incertae sedis</taxon>
        <taxon>Botryosphaeriales</taxon>
        <taxon>Phyllostictaceae</taxon>
        <taxon>Phyllosticta</taxon>
    </lineage>
</organism>
<name>A0ABR1YR03_9PEZI</name>
<sequence>MFSAFADSRKPRFRSEQDSFSALPYYRVMTEDGLVFTSGASWNNRSLSDTAKLFIFKACRKVGSSLKTCIRMLVCCIQLPSSAGSDQLSGMSCPSMDEIEHLLAELEAADLDSPGQDFSRASKTKGPEMRMLSPSIMLSKCATAPEICLWAGGMSFRESFKSLKGAVIRNVQQKGDHIRQLAILNSAYRSRWYGVRLDMGYKYPAGATGKKLLQRKLPLGAKGLRKMGQWDIPADKDVYVPTNGVSRKLENRPEKGRWFYPHPSSLRQELRPE</sequence>